<reference evidence="12" key="1">
    <citation type="submission" date="2019-08" db="EMBL/GenBank/DDBJ databases">
        <authorList>
            <person name="Kucharzyk K."/>
            <person name="Murdoch R.W."/>
            <person name="Higgins S."/>
            <person name="Loffler F."/>
        </authorList>
    </citation>
    <scope>NUCLEOTIDE SEQUENCE</scope>
</reference>
<evidence type="ECO:0000256" key="7">
    <source>
        <dbReference type="ARBA" id="ARBA00023002"/>
    </source>
</evidence>
<dbReference type="Gene3D" id="3.20.20.70">
    <property type="entry name" value="Aldolase class I"/>
    <property type="match status" value="1"/>
</dbReference>
<protein>
    <submittedName>
        <fullName evidence="12">NADH oxidase</fullName>
        <ecNumber evidence="12">1.-.-.-</ecNumber>
    </submittedName>
</protein>
<dbReference type="InterPro" id="IPR023753">
    <property type="entry name" value="FAD/NAD-binding_dom"/>
</dbReference>
<evidence type="ECO:0000259" key="10">
    <source>
        <dbReference type="Pfam" id="PF00724"/>
    </source>
</evidence>
<dbReference type="PANTHER" id="PTHR42917">
    <property type="entry name" value="2,4-DIENOYL-COA REDUCTASE"/>
    <property type="match status" value="1"/>
</dbReference>
<feature type="domain" description="FAD/NAD(P)-binding" evidence="11">
    <location>
        <begin position="225"/>
        <end position="454"/>
    </location>
</feature>
<proteinExistence type="inferred from homology"/>
<gene>
    <name evidence="12" type="ORF">SDC9_79950</name>
</gene>
<dbReference type="InterPro" id="IPR036188">
    <property type="entry name" value="FAD/NAD-bd_sf"/>
</dbReference>
<dbReference type="SUPFAM" id="SSF51395">
    <property type="entry name" value="FMN-linked oxidoreductases"/>
    <property type="match status" value="1"/>
</dbReference>
<evidence type="ECO:0000256" key="4">
    <source>
        <dbReference type="ARBA" id="ARBA00022630"/>
    </source>
</evidence>
<dbReference type="PANTHER" id="PTHR42917:SF2">
    <property type="entry name" value="2,4-DIENOYL-COA REDUCTASE [(2E)-ENOYL-COA-PRODUCING]"/>
    <property type="match status" value="1"/>
</dbReference>
<dbReference type="InterPro" id="IPR001155">
    <property type="entry name" value="OxRdtase_FMN_N"/>
</dbReference>
<evidence type="ECO:0000256" key="2">
    <source>
        <dbReference type="ARBA" id="ARBA00001966"/>
    </source>
</evidence>
<comment type="cofactor">
    <cofactor evidence="2">
        <name>[4Fe-4S] cluster</name>
        <dbReference type="ChEBI" id="CHEBI:49883"/>
    </cofactor>
</comment>
<dbReference type="SUPFAM" id="SSF51905">
    <property type="entry name" value="FAD/NAD(P)-binding domain"/>
    <property type="match status" value="1"/>
</dbReference>
<evidence type="ECO:0000256" key="3">
    <source>
        <dbReference type="ARBA" id="ARBA00011048"/>
    </source>
</evidence>
<name>A0A644YXV9_9ZZZZ</name>
<evidence type="ECO:0000256" key="9">
    <source>
        <dbReference type="ARBA" id="ARBA00023014"/>
    </source>
</evidence>
<dbReference type="PRINTS" id="PR00469">
    <property type="entry name" value="PNDRDTASEII"/>
</dbReference>
<dbReference type="AlphaFoldDB" id="A0A644YXV9"/>
<keyword evidence="4" id="KW-0285">Flavoprotein</keyword>
<accession>A0A644YXV9</accession>
<dbReference type="GO" id="GO:0010181">
    <property type="term" value="F:FMN binding"/>
    <property type="evidence" value="ECO:0007669"/>
    <property type="project" value="InterPro"/>
</dbReference>
<sequence length="485" mass="52753">MRAQKVNCDGVEIHAAHGYLLAEFLSKGVNKRSDEYGGNITNRGRIVAEIIQGIKKECGQDFPVIVRTSGDEAQYGYNNLEDAKAQALLFQESGADALHISYGVAVQSNYIATGFNIPNAKAVKECLDIPVIVVGRINDPMLANSVVASGSADFVALGRQSICDSEFVNKVKENRINELLTCTGCMQRCFYTSSFEEGEGTSCMINPFSGKESTWVIETAEDKKKILVVGAGVGGLQASWILAKRGHEVTLAEKSNFLGGQYRLASIPPMKQDLVKTVSTYAAFCEKYGVKILSNTFVDEQFIAENPADVIVVSTGSVPIVPRIEGIENENVYLANDVLASSVLLQNKKVLVLGAGLVGAETAELLGEYGNDVTIMDMLDTVAPLAMKRPRMDLLARLEKHQTNIILESKVIKINEDGVEYEKNNQQNTLNGYDAIVLAFGSKPNNQLFELMKQKHPSVYSIGDSDCVADAKKAIYDATKLALEI</sequence>
<dbReference type="InterPro" id="IPR051793">
    <property type="entry name" value="NADH:flavin_oxidoreductase"/>
</dbReference>
<keyword evidence="6" id="KW-0479">Metal-binding</keyword>
<evidence type="ECO:0000313" key="12">
    <source>
        <dbReference type="EMBL" id="MPM33376.1"/>
    </source>
</evidence>
<comment type="cofactor">
    <cofactor evidence="1">
        <name>FMN</name>
        <dbReference type="ChEBI" id="CHEBI:58210"/>
    </cofactor>
</comment>
<dbReference type="GO" id="GO:0046872">
    <property type="term" value="F:metal ion binding"/>
    <property type="evidence" value="ECO:0007669"/>
    <property type="project" value="UniProtKB-KW"/>
</dbReference>
<dbReference type="GO" id="GO:0016491">
    <property type="term" value="F:oxidoreductase activity"/>
    <property type="evidence" value="ECO:0007669"/>
    <property type="project" value="UniProtKB-KW"/>
</dbReference>
<evidence type="ECO:0000259" key="11">
    <source>
        <dbReference type="Pfam" id="PF07992"/>
    </source>
</evidence>
<feature type="domain" description="NADH:flavin oxidoreductase/NADH oxidase N-terminal" evidence="10">
    <location>
        <begin position="2"/>
        <end position="176"/>
    </location>
</feature>
<dbReference type="EMBL" id="VSSQ01006640">
    <property type="protein sequence ID" value="MPM33376.1"/>
    <property type="molecule type" value="Genomic_DNA"/>
</dbReference>
<dbReference type="Pfam" id="PF00724">
    <property type="entry name" value="Oxidored_FMN"/>
    <property type="match status" value="1"/>
</dbReference>
<dbReference type="EC" id="1.-.-.-" evidence="12"/>
<keyword evidence="8" id="KW-0408">Iron</keyword>
<organism evidence="12">
    <name type="scientific">bioreactor metagenome</name>
    <dbReference type="NCBI Taxonomy" id="1076179"/>
    <lineage>
        <taxon>unclassified sequences</taxon>
        <taxon>metagenomes</taxon>
        <taxon>ecological metagenomes</taxon>
    </lineage>
</organism>
<keyword evidence="7 12" id="KW-0560">Oxidoreductase</keyword>
<dbReference type="PRINTS" id="PR00368">
    <property type="entry name" value="FADPNR"/>
</dbReference>
<dbReference type="GO" id="GO:0051536">
    <property type="term" value="F:iron-sulfur cluster binding"/>
    <property type="evidence" value="ECO:0007669"/>
    <property type="project" value="UniProtKB-KW"/>
</dbReference>
<evidence type="ECO:0000256" key="8">
    <source>
        <dbReference type="ARBA" id="ARBA00023004"/>
    </source>
</evidence>
<dbReference type="Gene3D" id="3.40.50.720">
    <property type="entry name" value="NAD(P)-binding Rossmann-like Domain"/>
    <property type="match status" value="1"/>
</dbReference>
<dbReference type="Pfam" id="PF07992">
    <property type="entry name" value="Pyr_redox_2"/>
    <property type="match status" value="1"/>
</dbReference>
<keyword evidence="5" id="KW-0288">FMN</keyword>
<keyword evidence="9" id="KW-0411">Iron-sulfur</keyword>
<comment type="caution">
    <text evidence="12">The sequence shown here is derived from an EMBL/GenBank/DDBJ whole genome shotgun (WGS) entry which is preliminary data.</text>
</comment>
<comment type="similarity">
    <text evidence="3">In the N-terminal section; belongs to the NADH:flavin oxidoreductase/NADH oxidase family.</text>
</comment>
<evidence type="ECO:0000256" key="5">
    <source>
        <dbReference type="ARBA" id="ARBA00022643"/>
    </source>
</evidence>
<dbReference type="Gene3D" id="3.50.50.60">
    <property type="entry name" value="FAD/NAD(P)-binding domain"/>
    <property type="match status" value="1"/>
</dbReference>
<evidence type="ECO:0000256" key="1">
    <source>
        <dbReference type="ARBA" id="ARBA00001917"/>
    </source>
</evidence>
<evidence type="ECO:0000256" key="6">
    <source>
        <dbReference type="ARBA" id="ARBA00022723"/>
    </source>
</evidence>
<dbReference type="InterPro" id="IPR013785">
    <property type="entry name" value="Aldolase_TIM"/>
</dbReference>